<gene>
    <name evidence="2" type="ORF">I5907_12980</name>
</gene>
<name>A0A931E8C1_9BACT</name>
<reference evidence="2" key="1">
    <citation type="submission" date="2020-11" db="EMBL/GenBank/DDBJ databases">
        <title>Bacterial whole genome sequence for Panacibacter sp. DH6.</title>
        <authorList>
            <person name="Le V."/>
            <person name="Ko S."/>
            <person name="Ahn C.-Y."/>
            <person name="Oh H.-M."/>
        </authorList>
    </citation>
    <scope>NUCLEOTIDE SEQUENCE</scope>
    <source>
        <strain evidence="2">DH6</strain>
    </source>
</reference>
<protein>
    <submittedName>
        <fullName evidence="2">Glycosyltransferase family 4 protein</fullName>
    </submittedName>
</protein>
<keyword evidence="3" id="KW-1185">Reference proteome</keyword>
<dbReference type="GO" id="GO:0016757">
    <property type="term" value="F:glycosyltransferase activity"/>
    <property type="evidence" value="ECO:0007669"/>
    <property type="project" value="InterPro"/>
</dbReference>
<comment type="caution">
    <text evidence="2">The sequence shown here is derived from an EMBL/GenBank/DDBJ whole genome shotgun (WGS) entry which is preliminary data.</text>
</comment>
<dbReference type="SUPFAM" id="SSF53756">
    <property type="entry name" value="UDP-Glycosyltransferase/glycogen phosphorylase"/>
    <property type="match status" value="1"/>
</dbReference>
<accession>A0A931E8C1</accession>
<dbReference type="PANTHER" id="PTHR12526:SF627">
    <property type="entry name" value="D-RHAMNOSYLTRANSFERASE WBPZ"/>
    <property type="match status" value="1"/>
</dbReference>
<evidence type="ECO:0000313" key="2">
    <source>
        <dbReference type="EMBL" id="MBG9377150.1"/>
    </source>
</evidence>
<dbReference type="AlphaFoldDB" id="A0A931E8C1"/>
<dbReference type="Pfam" id="PF00534">
    <property type="entry name" value="Glycos_transf_1"/>
    <property type="match status" value="1"/>
</dbReference>
<evidence type="ECO:0000313" key="3">
    <source>
        <dbReference type="Proteomes" id="UP000628448"/>
    </source>
</evidence>
<dbReference type="EMBL" id="JADWYR010000002">
    <property type="protein sequence ID" value="MBG9377150.1"/>
    <property type="molecule type" value="Genomic_DNA"/>
</dbReference>
<dbReference type="Gene3D" id="3.40.50.2000">
    <property type="entry name" value="Glycogen Phosphorylase B"/>
    <property type="match status" value="2"/>
</dbReference>
<dbReference type="InterPro" id="IPR001296">
    <property type="entry name" value="Glyco_trans_1"/>
</dbReference>
<dbReference type="CDD" id="cd03801">
    <property type="entry name" value="GT4_PimA-like"/>
    <property type="match status" value="1"/>
</dbReference>
<proteinExistence type="predicted"/>
<feature type="domain" description="Glycosyl transferase family 1" evidence="1">
    <location>
        <begin position="206"/>
        <end position="366"/>
    </location>
</feature>
<dbReference type="PANTHER" id="PTHR12526">
    <property type="entry name" value="GLYCOSYLTRANSFERASE"/>
    <property type="match status" value="1"/>
</dbReference>
<organism evidence="2 3">
    <name type="scientific">Panacibacter microcysteis</name>
    <dbReference type="NCBI Taxonomy" id="2793269"/>
    <lineage>
        <taxon>Bacteria</taxon>
        <taxon>Pseudomonadati</taxon>
        <taxon>Bacteroidota</taxon>
        <taxon>Chitinophagia</taxon>
        <taxon>Chitinophagales</taxon>
        <taxon>Chitinophagaceae</taxon>
        <taxon>Panacibacter</taxon>
    </lineage>
</organism>
<sequence>MSVQQRIRILYIQVPAGGGSLVALYELLRQLPQTIEPVVLCYHRNTYNLLLESCCRVIYLDESLQQPVHRFTKYAAINFMLQQFYTAKDYFKSNRKVRTKIMHILKTEKPAIVHHNNEIFLNRDAIRAAVKAGAKQLVHERSLSNYGNDRVHLFADKRLMKKVYARIDITNAVAQHFNKFYGADSRNIVLHDFVDKAKYKQRYNTSNIRAAYNIAEKEKLVTCIGRIIPWKGQHVLIASVNKIKHTLGSFKVLMVGSAEEGIGSLNYQQQLQAEIEKYKLSGTVIFTGNRNDVPAIIQASDVVVHCSVKPEPQGLVILEALLSNKPVIASATGGSGELVKKYGGIALPVTDADHLAKALTDVLVNGHKPVINTQRLQEDFDPAQQQQVLLSLYEDCLGSKRNKD</sequence>
<dbReference type="Proteomes" id="UP000628448">
    <property type="component" value="Unassembled WGS sequence"/>
</dbReference>
<evidence type="ECO:0000259" key="1">
    <source>
        <dbReference type="Pfam" id="PF00534"/>
    </source>
</evidence>